<protein>
    <recommendedName>
        <fullName evidence="6">HTH tetR-type domain-containing protein</fullName>
    </recommendedName>
</protein>
<keyword evidence="1" id="KW-0678">Repressor</keyword>
<dbReference type="InterPro" id="IPR009057">
    <property type="entry name" value="Homeodomain-like_sf"/>
</dbReference>
<dbReference type="PANTHER" id="PTHR30055">
    <property type="entry name" value="HTH-TYPE TRANSCRIPTIONAL REGULATOR RUTR"/>
    <property type="match status" value="1"/>
</dbReference>
<dbReference type="Gene3D" id="1.10.357.10">
    <property type="entry name" value="Tetracycline Repressor, domain 2"/>
    <property type="match status" value="1"/>
</dbReference>
<dbReference type="OrthoDB" id="153047at2"/>
<comment type="caution">
    <text evidence="7">The sequence shown here is derived from an EMBL/GenBank/DDBJ whole genome shotgun (WGS) entry which is preliminary data.</text>
</comment>
<dbReference type="GO" id="GO:0003700">
    <property type="term" value="F:DNA-binding transcription factor activity"/>
    <property type="evidence" value="ECO:0007669"/>
    <property type="project" value="TreeGrafter"/>
</dbReference>
<dbReference type="Pfam" id="PF21597">
    <property type="entry name" value="TetR_C_43"/>
    <property type="match status" value="1"/>
</dbReference>
<dbReference type="Gene3D" id="1.10.10.60">
    <property type="entry name" value="Homeodomain-like"/>
    <property type="match status" value="1"/>
</dbReference>
<evidence type="ECO:0000313" key="7">
    <source>
        <dbReference type="EMBL" id="PTL40067.1"/>
    </source>
</evidence>
<proteinExistence type="predicted"/>
<evidence type="ECO:0000259" key="6">
    <source>
        <dbReference type="PROSITE" id="PS50977"/>
    </source>
</evidence>
<keyword evidence="3 5" id="KW-0238">DNA-binding</keyword>
<dbReference type="RefSeq" id="WP_107583657.1">
    <property type="nucleotide sequence ID" value="NZ_PZJJ01000003.1"/>
</dbReference>
<name>A0A2T4U9K5_9BACI</name>
<keyword evidence="8" id="KW-1185">Reference proteome</keyword>
<reference evidence="7 8" key="1">
    <citation type="submission" date="2018-03" db="EMBL/GenBank/DDBJ databases">
        <title>Alkalicoccus saliphilus sp. nov., isolated from a mineral pool.</title>
        <authorList>
            <person name="Zhao B."/>
        </authorList>
    </citation>
    <scope>NUCLEOTIDE SEQUENCE [LARGE SCALE GENOMIC DNA]</scope>
    <source>
        <strain evidence="7 8">6AG</strain>
    </source>
</reference>
<evidence type="ECO:0000313" key="8">
    <source>
        <dbReference type="Proteomes" id="UP000240509"/>
    </source>
</evidence>
<feature type="DNA-binding region" description="H-T-H motif" evidence="5">
    <location>
        <begin position="29"/>
        <end position="48"/>
    </location>
</feature>
<evidence type="ECO:0000256" key="1">
    <source>
        <dbReference type="ARBA" id="ARBA00022491"/>
    </source>
</evidence>
<keyword evidence="4" id="KW-0804">Transcription</keyword>
<dbReference type="SUPFAM" id="SSF46689">
    <property type="entry name" value="Homeodomain-like"/>
    <property type="match status" value="1"/>
</dbReference>
<organism evidence="7 8">
    <name type="scientific">Alkalicoccus saliphilus</name>
    <dbReference type="NCBI Taxonomy" id="200989"/>
    <lineage>
        <taxon>Bacteria</taxon>
        <taxon>Bacillati</taxon>
        <taxon>Bacillota</taxon>
        <taxon>Bacilli</taxon>
        <taxon>Bacillales</taxon>
        <taxon>Bacillaceae</taxon>
        <taxon>Alkalicoccus</taxon>
    </lineage>
</organism>
<evidence type="ECO:0000256" key="3">
    <source>
        <dbReference type="ARBA" id="ARBA00023125"/>
    </source>
</evidence>
<dbReference type="Proteomes" id="UP000240509">
    <property type="component" value="Unassembled WGS sequence"/>
</dbReference>
<dbReference type="GO" id="GO:0000976">
    <property type="term" value="F:transcription cis-regulatory region binding"/>
    <property type="evidence" value="ECO:0007669"/>
    <property type="project" value="TreeGrafter"/>
</dbReference>
<dbReference type="Pfam" id="PF00440">
    <property type="entry name" value="TetR_N"/>
    <property type="match status" value="1"/>
</dbReference>
<dbReference type="EMBL" id="PZJJ01000003">
    <property type="protein sequence ID" value="PTL40067.1"/>
    <property type="molecule type" value="Genomic_DNA"/>
</dbReference>
<dbReference type="InterPro" id="IPR001647">
    <property type="entry name" value="HTH_TetR"/>
</dbReference>
<dbReference type="InterPro" id="IPR049445">
    <property type="entry name" value="TetR_SbtR-like_C"/>
</dbReference>
<dbReference type="PANTHER" id="PTHR30055:SF175">
    <property type="entry name" value="HTH-TYPE TRANSCRIPTIONAL REPRESSOR KSTR2"/>
    <property type="match status" value="1"/>
</dbReference>
<dbReference type="PRINTS" id="PR00455">
    <property type="entry name" value="HTHTETR"/>
</dbReference>
<evidence type="ECO:0000256" key="4">
    <source>
        <dbReference type="ARBA" id="ARBA00023163"/>
    </source>
</evidence>
<evidence type="ECO:0000256" key="5">
    <source>
        <dbReference type="PROSITE-ProRule" id="PRU00335"/>
    </source>
</evidence>
<accession>A0A2T4U9K5</accession>
<dbReference type="InterPro" id="IPR050109">
    <property type="entry name" value="HTH-type_TetR-like_transc_reg"/>
</dbReference>
<evidence type="ECO:0000256" key="2">
    <source>
        <dbReference type="ARBA" id="ARBA00023015"/>
    </source>
</evidence>
<keyword evidence="2" id="KW-0805">Transcription regulation</keyword>
<dbReference type="PROSITE" id="PS50977">
    <property type="entry name" value="HTH_TETR_2"/>
    <property type="match status" value="1"/>
</dbReference>
<dbReference type="AlphaFoldDB" id="A0A2T4U9K5"/>
<sequence>MGRARTIDKGRLFHETEQLILSSGYAGFHFKALAGRLGVARSTIYNYYSKKEELLTDFMVHLLEQVVEKIDKVSRQDDAVEGLIRLWGQYAYMHQMMQVMPYIDKKATKQVEKSAEKMAALLAEMRGKVKVILQQEQQAGRIREDIHIDTMVGYVMASVQIPVRQHSEESWVEEVTLLVKGGLQK</sequence>
<feature type="domain" description="HTH tetR-type" evidence="6">
    <location>
        <begin position="6"/>
        <end position="66"/>
    </location>
</feature>
<gene>
    <name evidence="7" type="ORF">C6Y45_03620</name>
</gene>